<dbReference type="Pfam" id="PF11992">
    <property type="entry name" value="TgpA_N"/>
    <property type="match status" value="1"/>
</dbReference>
<feature type="transmembrane region" description="Helical" evidence="1">
    <location>
        <begin position="7"/>
        <end position="24"/>
    </location>
</feature>
<evidence type="ECO:0000313" key="4">
    <source>
        <dbReference type="Proteomes" id="UP000567293"/>
    </source>
</evidence>
<dbReference type="InterPro" id="IPR052901">
    <property type="entry name" value="Bact_TGase-like"/>
</dbReference>
<dbReference type="SUPFAM" id="SSF54001">
    <property type="entry name" value="Cysteine proteinases"/>
    <property type="match status" value="1"/>
</dbReference>
<dbReference type="EMBL" id="JACDQQ010001398">
    <property type="protein sequence ID" value="MBA0086203.1"/>
    <property type="molecule type" value="Genomic_DNA"/>
</dbReference>
<evidence type="ECO:0000259" key="2">
    <source>
        <dbReference type="SMART" id="SM00460"/>
    </source>
</evidence>
<dbReference type="SMART" id="SM00460">
    <property type="entry name" value="TGc"/>
    <property type="match status" value="1"/>
</dbReference>
<keyword evidence="4" id="KW-1185">Reference proteome</keyword>
<feature type="transmembrane region" description="Helical" evidence="1">
    <location>
        <begin position="55"/>
        <end position="72"/>
    </location>
</feature>
<keyword evidence="1" id="KW-0812">Transmembrane</keyword>
<feature type="transmembrane region" description="Helical" evidence="1">
    <location>
        <begin position="30"/>
        <end position="48"/>
    </location>
</feature>
<dbReference type="Gene3D" id="3.10.620.30">
    <property type="match status" value="1"/>
</dbReference>
<organism evidence="3 4">
    <name type="scientific">Candidatus Acidiferrum panamense</name>
    <dbReference type="NCBI Taxonomy" id="2741543"/>
    <lineage>
        <taxon>Bacteria</taxon>
        <taxon>Pseudomonadati</taxon>
        <taxon>Acidobacteriota</taxon>
        <taxon>Terriglobia</taxon>
        <taxon>Candidatus Acidiferrales</taxon>
        <taxon>Candidatus Acidiferrum</taxon>
    </lineage>
</organism>
<dbReference type="AlphaFoldDB" id="A0A7V8SXN9"/>
<dbReference type="Proteomes" id="UP000567293">
    <property type="component" value="Unassembled WGS sequence"/>
</dbReference>
<name>A0A7V8SXN9_9BACT</name>
<reference evidence="3" key="1">
    <citation type="submission" date="2020-06" db="EMBL/GenBank/DDBJ databases">
        <title>Legume-microbial interactions unlock mineral nutrients during tropical forest succession.</title>
        <authorList>
            <person name="Epihov D.Z."/>
        </authorList>
    </citation>
    <scope>NUCLEOTIDE SEQUENCE [LARGE SCALE GENOMIC DNA]</scope>
    <source>
        <strain evidence="3">Pan2503</strain>
    </source>
</reference>
<feature type="transmembrane region" description="Helical" evidence="1">
    <location>
        <begin position="120"/>
        <end position="142"/>
    </location>
</feature>
<feature type="domain" description="Transglutaminase-like" evidence="2">
    <location>
        <begin position="380"/>
        <end position="451"/>
    </location>
</feature>
<comment type="caution">
    <text evidence="3">The sequence shown here is derived from an EMBL/GenBank/DDBJ whole genome shotgun (WGS) entry which is preliminary data.</text>
</comment>
<dbReference type="PANTHER" id="PTHR42736:SF1">
    <property type="entry name" value="PROTEIN-GLUTAMINE GAMMA-GLUTAMYLTRANSFERASE"/>
    <property type="match status" value="1"/>
</dbReference>
<feature type="non-terminal residue" evidence="3">
    <location>
        <position position="489"/>
    </location>
</feature>
<evidence type="ECO:0000256" key="1">
    <source>
        <dbReference type="SAM" id="Phobius"/>
    </source>
</evidence>
<keyword evidence="1" id="KW-1133">Transmembrane helix</keyword>
<dbReference type="PANTHER" id="PTHR42736">
    <property type="entry name" value="PROTEIN-GLUTAMINE GAMMA-GLUTAMYLTRANSFERASE"/>
    <property type="match status" value="1"/>
</dbReference>
<proteinExistence type="predicted"/>
<feature type="transmembrane region" description="Helical" evidence="1">
    <location>
        <begin position="78"/>
        <end position="99"/>
    </location>
</feature>
<dbReference type="InterPro" id="IPR002931">
    <property type="entry name" value="Transglutaminase-like"/>
</dbReference>
<gene>
    <name evidence="3" type="ORF">HRJ53_14545</name>
</gene>
<feature type="non-terminal residue" evidence="3">
    <location>
        <position position="1"/>
    </location>
</feature>
<sequence>LELSERLVTFATLFYIGFFWIDYFLLSREFLTATVHLVFFLAVMKILTAKTNRDYLYTAVIAFLELLAAAILSINFNFFVLLALFLLSAMGALTSGEIRGRVQRTPATPRSGLKRFYPRLAVLSVSITAGIMVLTAGLFFVLPRTADAALSRLPVRRAYLPGFSDQVTLGEIGEIKTTSRVIMHVRIFRRELVAGLKWRGGALAEFDGKRWLNPNPQADSIPVENGHVELSPPGALRTGQHINYHVDLDAVDTDALFFAGAPERLDLRQLRVLRTDTGSYRLSQLPAPGFRYDAYSRLEEPPESAPPTDAATVMGLAARERYLQLPSLDPRIRELARTFAAHASTYLERARAVERHLRTEYGYTLELPQHEVSDPLAYFLFTRKKGYCEYFASAMTVMLRTLHIPARLATGFQSGIYNPLTELWVVRASDAHSWVEAWIPGYGWTTFDPTPPDPSPPGFALLARLGLYLDAGETFWREWVVSYDVNRQG</sequence>
<dbReference type="Pfam" id="PF01841">
    <property type="entry name" value="Transglut_core"/>
    <property type="match status" value="1"/>
</dbReference>
<protein>
    <submittedName>
        <fullName evidence="3">DUF3488 domain-containing protein</fullName>
    </submittedName>
</protein>
<dbReference type="InterPro" id="IPR038765">
    <property type="entry name" value="Papain-like_cys_pep_sf"/>
</dbReference>
<evidence type="ECO:0000313" key="3">
    <source>
        <dbReference type="EMBL" id="MBA0086203.1"/>
    </source>
</evidence>
<accession>A0A7V8SXN9</accession>
<dbReference type="InterPro" id="IPR021878">
    <property type="entry name" value="TgpA_N"/>
</dbReference>
<keyword evidence="1" id="KW-0472">Membrane</keyword>